<feature type="compositionally biased region" description="Basic and acidic residues" evidence="1">
    <location>
        <begin position="17"/>
        <end position="39"/>
    </location>
</feature>
<dbReference type="AlphaFoldDB" id="A0A9P8FKG1"/>
<protein>
    <submittedName>
        <fullName evidence="2">Uncharacterized protein</fullName>
    </submittedName>
</protein>
<dbReference type="Proteomes" id="UP000729357">
    <property type="component" value="Unassembled WGS sequence"/>
</dbReference>
<name>A0A9P8FKG1_AURME</name>
<keyword evidence="3" id="KW-1185">Reference proteome</keyword>
<evidence type="ECO:0000256" key="1">
    <source>
        <dbReference type="SAM" id="MobiDB-lite"/>
    </source>
</evidence>
<reference evidence="2" key="2">
    <citation type="submission" date="2021-08" db="EMBL/GenBank/DDBJ databases">
        <authorList>
            <person name="Gostincar C."/>
            <person name="Sun X."/>
            <person name="Song Z."/>
            <person name="Gunde-Cimerman N."/>
        </authorList>
    </citation>
    <scope>NUCLEOTIDE SEQUENCE</scope>
    <source>
        <strain evidence="2">EXF-9298</strain>
    </source>
</reference>
<reference evidence="2" key="1">
    <citation type="journal article" date="2021" name="J Fungi (Basel)">
        <title>Virulence traits and population genomics of the black yeast Aureobasidium melanogenum.</title>
        <authorList>
            <person name="Cernosa A."/>
            <person name="Sun X."/>
            <person name="Gostincar C."/>
            <person name="Fang C."/>
            <person name="Gunde-Cimerman N."/>
            <person name="Song Z."/>
        </authorList>
    </citation>
    <scope>NUCLEOTIDE SEQUENCE</scope>
    <source>
        <strain evidence="2">EXF-9298</strain>
    </source>
</reference>
<proteinExistence type="predicted"/>
<organism evidence="2 3">
    <name type="scientific">Aureobasidium melanogenum</name>
    <name type="common">Aureobasidium pullulans var. melanogenum</name>
    <dbReference type="NCBI Taxonomy" id="46634"/>
    <lineage>
        <taxon>Eukaryota</taxon>
        <taxon>Fungi</taxon>
        <taxon>Dikarya</taxon>
        <taxon>Ascomycota</taxon>
        <taxon>Pezizomycotina</taxon>
        <taxon>Dothideomycetes</taxon>
        <taxon>Dothideomycetidae</taxon>
        <taxon>Dothideales</taxon>
        <taxon>Saccotheciaceae</taxon>
        <taxon>Aureobasidium</taxon>
    </lineage>
</organism>
<dbReference type="EMBL" id="JAHFXS010002106">
    <property type="protein sequence ID" value="KAG9973903.1"/>
    <property type="molecule type" value="Genomic_DNA"/>
</dbReference>
<feature type="non-terminal residue" evidence="2">
    <location>
        <position position="1"/>
    </location>
</feature>
<accession>A0A9P8FKG1</accession>
<evidence type="ECO:0000313" key="3">
    <source>
        <dbReference type="Proteomes" id="UP000729357"/>
    </source>
</evidence>
<feature type="compositionally biased region" description="Polar residues" evidence="1">
    <location>
        <begin position="1"/>
        <end position="16"/>
    </location>
</feature>
<evidence type="ECO:0000313" key="2">
    <source>
        <dbReference type="EMBL" id="KAG9973903.1"/>
    </source>
</evidence>
<gene>
    <name evidence="2" type="ORF">KCU98_g12329</name>
</gene>
<feature type="region of interest" description="Disordered" evidence="1">
    <location>
        <begin position="1"/>
        <end position="40"/>
    </location>
</feature>
<sequence>MDTSSTNGHGTKNTSIHHQDSDQTHLTTQEDKAEIEHVNKKPIKRIVPEKIAEVGQWKAAREDKVVNEEDKAVTEEDKAVNEENKADMSTEDAKTN</sequence>
<feature type="region of interest" description="Disordered" evidence="1">
    <location>
        <begin position="65"/>
        <end position="96"/>
    </location>
</feature>
<comment type="caution">
    <text evidence="2">The sequence shown here is derived from an EMBL/GenBank/DDBJ whole genome shotgun (WGS) entry which is preliminary data.</text>
</comment>